<keyword evidence="3" id="KW-1185">Reference proteome</keyword>
<keyword evidence="1" id="KW-1133">Transmembrane helix</keyword>
<accession>A0A2P5BAG8</accession>
<gene>
    <name evidence="2" type="ORF">PanWU01x14_256410</name>
</gene>
<dbReference type="Proteomes" id="UP000237105">
    <property type="component" value="Unassembled WGS sequence"/>
</dbReference>
<organism evidence="2 3">
    <name type="scientific">Parasponia andersonii</name>
    <name type="common">Sponia andersonii</name>
    <dbReference type="NCBI Taxonomy" id="3476"/>
    <lineage>
        <taxon>Eukaryota</taxon>
        <taxon>Viridiplantae</taxon>
        <taxon>Streptophyta</taxon>
        <taxon>Embryophyta</taxon>
        <taxon>Tracheophyta</taxon>
        <taxon>Spermatophyta</taxon>
        <taxon>Magnoliopsida</taxon>
        <taxon>eudicotyledons</taxon>
        <taxon>Gunneridae</taxon>
        <taxon>Pentapetalae</taxon>
        <taxon>rosids</taxon>
        <taxon>fabids</taxon>
        <taxon>Rosales</taxon>
        <taxon>Cannabaceae</taxon>
        <taxon>Parasponia</taxon>
    </lineage>
</organism>
<name>A0A2P5BAG8_PARAD</name>
<protein>
    <recommendedName>
        <fullName evidence="4">Transmembrane protein</fullName>
    </recommendedName>
</protein>
<evidence type="ECO:0008006" key="4">
    <source>
        <dbReference type="Google" id="ProtNLM"/>
    </source>
</evidence>
<evidence type="ECO:0000256" key="1">
    <source>
        <dbReference type="SAM" id="Phobius"/>
    </source>
</evidence>
<dbReference type="AlphaFoldDB" id="A0A2P5BAG8"/>
<reference evidence="3" key="1">
    <citation type="submission" date="2016-06" db="EMBL/GenBank/DDBJ databases">
        <title>Parallel loss of symbiosis genes in relatives of nitrogen-fixing non-legume Parasponia.</title>
        <authorList>
            <person name="Van Velzen R."/>
            <person name="Holmer R."/>
            <person name="Bu F."/>
            <person name="Rutten L."/>
            <person name="Van Zeijl A."/>
            <person name="Liu W."/>
            <person name="Santuari L."/>
            <person name="Cao Q."/>
            <person name="Sharma T."/>
            <person name="Shen D."/>
            <person name="Roswanjaya Y."/>
            <person name="Wardhani T."/>
            <person name="Kalhor M.S."/>
            <person name="Jansen J."/>
            <person name="Van den Hoogen J."/>
            <person name="Gungor B."/>
            <person name="Hartog M."/>
            <person name="Hontelez J."/>
            <person name="Verver J."/>
            <person name="Yang W.-C."/>
            <person name="Schijlen E."/>
            <person name="Repin R."/>
            <person name="Schilthuizen M."/>
            <person name="Schranz E."/>
            <person name="Heidstra R."/>
            <person name="Miyata K."/>
            <person name="Fedorova E."/>
            <person name="Kohlen W."/>
            <person name="Bisseling T."/>
            <person name="Smit S."/>
            <person name="Geurts R."/>
        </authorList>
    </citation>
    <scope>NUCLEOTIDE SEQUENCE [LARGE SCALE GENOMIC DNA]</scope>
    <source>
        <strain evidence="3">cv. WU1-14</strain>
    </source>
</reference>
<comment type="caution">
    <text evidence="2">The sequence shown here is derived from an EMBL/GenBank/DDBJ whole genome shotgun (WGS) entry which is preliminary data.</text>
</comment>
<sequence>MPCPSLDGDGVVYSVLLFFVVVVVVDRPRAGRRASSPSSYRQVCRFQIVTLPSSAFSLIWKLRTSHTKRPLKGGRGFWSWRS</sequence>
<keyword evidence="1" id="KW-0472">Membrane</keyword>
<evidence type="ECO:0000313" key="3">
    <source>
        <dbReference type="Proteomes" id="UP000237105"/>
    </source>
</evidence>
<dbReference type="EMBL" id="JXTB01000324">
    <property type="protein sequence ID" value="PON45766.1"/>
    <property type="molecule type" value="Genomic_DNA"/>
</dbReference>
<feature type="transmembrane region" description="Helical" evidence="1">
    <location>
        <begin position="6"/>
        <end position="25"/>
    </location>
</feature>
<evidence type="ECO:0000313" key="2">
    <source>
        <dbReference type="EMBL" id="PON45766.1"/>
    </source>
</evidence>
<proteinExistence type="predicted"/>
<keyword evidence="1" id="KW-0812">Transmembrane</keyword>